<sequence length="213" mass="22374">MHSYLSLPFLAAVLPTSASPLHQWSNRSAPASLPQISSVSYSGSGCPSSSPAVVRSGAFADPAFRLNAFEARVPDGTSTVNCQVHIQAEGASSGWQLGLESVTVHGHLVLDPGASLDWFVTSFFSQDADKTVTVRGSLPNSGGQRLSQDVASTTHIPAANIVWGPCTSGSGDVGLLNVNFRVALQTDGGQYGFFGKDADTAPAESWTYAWRRC</sequence>
<accession>A0AAN9YN25</accession>
<feature type="chain" id="PRO_5042953093" description="Secreted protein" evidence="1">
    <location>
        <begin position="19"/>
        <end position="213"/>
    </location>
</feature>
<proteinExistence type="predicted"/>
<evidence type="ECO:0008006" key="4">
    <source>
        <dbReference type="Google" id="ProtNLM"/>
    </source>
</evidence>
<evidence type="ECO:0000313" key="3">
    <source>
        <dbReference type="Proteomes" id="UP001320420"/>
    </source>
</evidence>
<dbReference type="Pfam" id="PF14273">
    <property type="entry name" value="DUF4360"/>
    <property type="match status" value="1"/>
</dbReference>
<dbReference type="EMBL" id="JAKJXP020000081">
    <property type="protein sequence ID" value="KAK7748444.1"/>
    <property type="molecule type" value="Genomic_DNA"/>
</dbReference>
<comment type="caution">
    <text evidence="2">The sequence shown here is derived from an EMBL/GenBank/DDBJ whole genome shotgun (WGS) entry which is preliminary data.</text>
</comment>
<gene>
    <name evidence="2" type="ORF">SLS62_008600</name>
</gene>
<name>A0AAN9YN25_9PEZI</name>
<organism evidence="2 3">
    <name type="scientific">Diatrype stigma</name>
    <dbReference type="NCBI Taxonomy" id="117547"/>
    <lineage>
        <taxon>Eukaryota</taxon>
        <taxon>Fungi</taxon>
        <taxon>Dikarya</taxon>
        <taxon>Ascomycota</taxon>
        <taxon>Pezizomycotina</taxon>
        <taxon>Sordariomycetes</taxon>
        <taxon>Xylariomycetidae</taxon>
        <taxon>Xylariales</taxon>
        <taxon>Diatrypaceae</taxon>
        <taxon>Diatrype</taxon>
    </lineage>
</organism>
<feature type="signal peptide" evidence="1">
    <location>
        <begin position="1"/>
        <end position="18"/>
    </location>
</feature>
<protein>
    <recommendedName>
        <fullName evidence="4">Secreted protein</fullName>
    </recommendedName>
</protein>
<reference evidence="2 3" key="1">
    <citation type="submission" date="2024-02" db="EMBL/GenBank/DDBJ databases">
        <title>De novo assembly and annotation of 12 fungi associated with fruit tree decline syndrome in Ontario, Canada.</title>
        <authorList>
            <person name="Sulman M."/>
            <person name="Ellouze W."/>
            <person name="Ilyukhin E."/>
        </authorList>
    </citation>
    <scope>NUCLEOTIDE SEQUENCE [LARGE SCALE GENOMIC DNA]</scope>
    <source>
        <strain evidence="2 3">M11/M66-122</strain>
    </source>
</reference>
<keyword evidence="1" id="KW-0732">Signal</keyword>
<dbReference type="InterPro" id="IPR025649">
    <property type="entry name" value="DUF4360"/>
</dbReference>
<evidence type="ECO:0000313" key="2">
    <source>
        <dbReference type="EMBL" id="KAK7748444.1"/>
    </source>
</evidence>
<evidence type="ECO:0000256" key="1">
    <source>
        <dbReference type="SAM" id="SignalP"/>
    </source>
</evidence>
<keyword evidence="3" id="KW-1185">Reference proteome</keyword>
<dbReference type="PANTHER" id="PTHR38847:SF1">
    <property type="entry name" value="PSEUDOURIDINE SYNTHASE RSUA_RLUA-LIKE DOMAIN-CONTAINING PROTEIN"/>
    <property type="match status" value="1"/>
</dbReference>
<dbReference type="PANTHER" id="PTHR38847">
    <property type="match status" value="1"/>
</dbReference>
<dbReference type="Proteomes" id="UP001320420">
    <property type="component" value="Unassembled WGS sequence"/>
</dbReference>
<dbReference type="AlphaFoldDB" id="A0AAN9YN25"/>